<comment type="subunit">
    <text evidence="2">Homotrimer.</text>
</comment>
<protein>
    <submittedName>
        <fullName evidence="13">Porin</fullName>
    </submittedName>
</protein>
<dbReference type="InterPro" id="IPR002299">
    <property type="entry name" value="Porin_Neis"/>
</dbReference>
<accession>A0ABU8WF18</accession>
<dbReference type="CDD" id="cd00342">
    <property type="entry name" value="gram_neg_porins"/>
    <property type="match status" value="1"/>
</dbReference>
<organism evidence="13 14">
    <name type="scientific">Variovorax rhizosphaerae</name>
    <dbReference type="NCBI Taxonomy" id="1836200"/>
    <lineage>
        <taxon>Bacteria</taxon>
        <taxon>Pseudomonadati</taxon>
        <taxon>Pseudomonadota</taxon>
        <taxon>Betaproteobacteria</taxon>
        <taxon>Burkholderiales</taxon>
        <taxon>Comamonadaceae</taxon>
        <taxon>Variovorax</taxon>
    </lineage>
</organism>
<keyword evidence="6 11" id="KW-0732">Signal</keyword>
<keyword evidence="14" id="KW-1185">Reference proteome</keyword>
<evidence type="ECO:0000259" key="12">
    <source>
        <dbReference type="Pfam" id="PF13609"/>
    </source>
</evidence>
<evidence type="ECO:0000256" key="11">
    <source>
        <dbReference type="SAM" id="SignalP"/>
    </source>
</evidence>
<keyword evidence="7" id="KW-0406">Ion transport</keyword>
<dbReference type="PRINTS" id="PR00184">
    <property type="entry name" value="NEISSPPORIN"/>
</dbReference>
<evidence type="ECO:0000256" key="3">
    <source>
        <dbReference type="ARBA" id="ARBA00022448"/>
    </source>
</evidence>
<gene>
    <name evidence="13" type="ORF">WKW82_05480</name>
</gene>
<keyword evidence="5" id="KW-0812">Transmembrane</keyword>
<evidence type="ECO:0000256" key="1">
    <source>
        <dbReference type="ARBA" id="ARBA00004571"/>
    </source>
</evidence>
<comment type="subcellular location">
    <subcellularLocation>
        <location evidence="1">Cell outer membrane</location>
        <topology evidence="1">Multi-pass membrane protein</topology>
    </subcellularLocation>
</comment>
<sequence>MKKTIAAAVALGCATAASAQSSVTLFGALDVGVSYYSNRSTFYNNTARPITPLASASRSQTVLSSSNTTPSRLGFRGTEDLGGGLAAGFWLEAGLVNDTGTGAGPGGTIAFNRRSTVSLSGPFGEVRLGRDFTPTYWNDLVFSAFGTLGSGGSLLSSVGRNLQVTKGPGSVVAATDNYLQTSNSIGYFLPADLGGFYGQLQYALPENVKQSNVPGSPSTKGRFAGGRLGYASGALDVAVAYGESTAADGITVNAAGAPTGINLQEKIKTLSIGASYNFSVVKLIGELTQMRDQSRSVVQASGLATRENDKYIGALVGVSVPIGAGLVKASYARVKFDNDPGTSAPFATRQDASTQKVSVGFDYNLSKRTALYATAGYVRVKDGQNNPVIMGGATGGTAGYLSTGNGVSGYAPRSSTGYDVGIRHTF</sequence>
<reference evidence="13 14" key="1">
    <citation type="submission" date="2024-03" db="EMBL/GenBank/DDBJ databases">
        <title>Novel species of the genus Variovorax.</title>
        <authorList>
            <person name="Liu Q."/>
            <person name="Xin Y.-H."/>
        </authorList>
    </citation>
    <scope>NUCLEOTIDE SEQUENCE [LARGE SCALE GENOMIC DNA]</scope>
    <source>
        <strain evidence="13 14">KACC 18900</strain>
    </source>
</reference>
<keyword evidence="3" id="KW-0813">Transport</keyword>
<dbReference type="PANTHER" id="PTHR34501:SF9">
    <property type="entry name" value="MAJOR OUTER MEMBRANE PROTEIN P.IA"/>
    <property type="match status" value="1"/>
</dbReference>
<dbReference type="RefSeq" id="WP_340341237.1">
    <property type="nucleotide sequence ID" value="NZ_JBBKZT010000002.1"/>
</dbReference>
<keyword evidence="9" id="KW-0472">Membrane</keyword>
<keyword evidence="10" id="KW-0998">Cell outer membrane</keyword>
<evidence type="ECO:0000256" key="4">
    <source>
        <dbReference type="ARBA" id="ARBA00022452"/>
    </source>
</evidence>
<evidence type="ECO:0000313" key="14">
    <source>
        <dbReference type="Proteomes" id="UP001385892"/>
    </source>
</evidence>
<feature type="signal peptide" evidence="11">
    <location>
        <begin position="1"/>
        <end position="19"/>
    </location>
</feature>
<evidence type="ECO:0000256" key="6">
    <source>
        <dbReference type="ARBA" id="ARBA00022729"/>
    </source>
</evidence>
<dbReference type="PANTHER" id="PTHR34501">
    <property type="entry name" value="PROTEIN YDDL-RELATED"/>
    <property type="match status" value="1"/>
</dbReference>
<evidence type="ECO:0000256" key="5">
    <source>
        <dbReference type="ARBA" id="ARBA00022692"/>
    </source>
</evidence>
<evidence type="ECO:0000256" key="10">
    <source>
        <dbReference type="ARBA" id="ARBA00023237"/>
    </source>
</evidence>
<evidence type="ECO:0000256" key="7">
    <source>
        <dbReference type="ARBA" id="ARBA00023065"/>
    </source>
</evidence>
<evidence type="ECO:0000313" key="13">
    <source>
        <dbReference type="EMBL" id="MEJ8846085.1"/>
    </source>
</evidence>
<keyword evidence="4" id="KW-1134">Transmembrane beta strand</keyword>
<feature type="domain" description="Porin" evidence="12">
    <location>
        <begin position="6"/>
        <end position="382"/>
    </location>
</feature>
<evidence type="ECO:0000256" key="8">
    <source>
        <dbReference type="ARBA" id="ARBA00023114"/>
    </source>
</evidence>
<dbReference type="Proteomes" id="UP001385892">
    <property type="component" value="Unassembled WGS sequence"/>
</dbReference>
<comment type="caution">
    <text evidence="13">The sequence shown here is derived from an EMBL/GenBank/DDBJ whole genome shotgun (WGS) entry which is preliminary data.</text>
</comment>
<dbReference type="InterPro" id="IPR033900">
    <property type="entry name" value="Gram_neg_porin_domain"/>
</dbReference>
<dbReference type="Gene3D" id="2.40.160.10">
    <property type="entry name" value="Porin"/>
    <property type="match status" value="1"/>
</dbReference>
<evidence type="ECO:0000256" key="9">
    <source>
        <dbReference type="ARBA" id="ARBA00023136"/>
    </source>
</evidence>
<dbReference type="InterPro" id="IPR023614">
    <property type="entry name" value="Porin_dom_sf"/>
</dbReference>
<dbReference type="InterPro" id="IPR050298">
    <property type="entry name" value="Gram-neg_bact_OMP"/>
</dbReference>
<keyword evidence="8" id="KW-0626">Porin</keyword>
<proteinExistence type="predicted"/>
<evidence type="ECO:0000256" key="2">
    <source>
        <dbReference type="ARBA" id="ARBA00011233"/>
    </source>
</evidence>
<dbReference type="SUPFAM" id="SSF56935">
    <property type="entry name" value="Porins"/>
    <property type="match status" value="1"/>
</dbReference>
<dbReference type="Pfam" id="PF13609">
    <property type="entry name" value="Porin_4"/>
    <property type="match status" value="1"/>
</dbReference>
<dbReference type="EMBL" id="JBBKZT010000002">
    <property type="protein sequence ID" value="MEJ8846085.1"/>
    <property type="molecule type" value="Genomic_DNA"/>
</dbReference>
<feature type="chain" id="PRO_5047456950" evidence="11">
    <location>
        <begin position="20"/>
        <end position="426"/>
    </location>
</feature>
<name>A0ABU8WF18_9BURK</name>